<organism evidence="17 18">
    <name type="scientific">Populus alba x Populus x berolinensis</name>
    <dbReference type="NCBI Taxonomy" id="444605"/>
    <lineage>
        <taxon>Eukaryota</taxon>
        <taxon>Viridiplantae</taxon>
        <taxon>Streptophyta</taxon>
        <taxon>Embryophyta</taxon>
        <taxon>Tracheophyta</taxon>
        <taxon>Spermatophyta</taxon>
        <taxon>Magnoliopsida</taxon>
        <taxon>eudicotyledons</taxon>
        <taxon>Gunneridae</taxon>
        <taxon>Pentapetalae</taxon>
        <taxon>rosids</taxon>
        <taxon>fabids</taxon>
        <taxon>Malpighiales</taxon>
        <taxon>Salicaceae</taxon>
        <taxon>Saliceae</taxon>
        <taxon>Populus</taxon>
    </lineage>
</organism>
<dbReference type="InterPro" id="IPR001789">
    <property type="entry name" value="Sig_transdc_resp-reg_receiver"/>
</dbReference>
<dbReference type="Pfam" id="PF02774">
    <property type="entry name" value="Semialdhyde_dhC"/>
    <property type="match status" value="1"/>
</dbReference>
<comment type="similarity">
    <text evidence="3">Belongs to the aspartate-semialdehyde dehydrogenase family.</text>
</comment>
<dbReference type="InterPro" id="IPR000534">
    <property type="entry name" value="Semialdehyde_DH_NAD-bd"/>
</dbReference>
<evidence type="ECO:0000256" key="2">
    <source>
        <dbReference type="ARBA" id="ARBA00006015"/>
    </source>
</evidence>
<evidence type="ECO:0000256" key="5">
    <source>
        <dbReference type="ARBA" id="ARBA00022864"/>
    </source>
</evidence>
<accession>A0AAD6MCX1</accession>
<reference evidence="17" key="1">
    <citation type="journal article" date="2023" name="Mol. Ecol. Resour.">
        <title>Chromosome-level genome assembly of a triploid poplar Populus alba 'Berolinensis'.</title>
        <authorList>
            <person name="Chen S."/>
            <person name="Yu Y."/>
            <person name="Wang X."/>
            <person name="Wang S."/>
            <person name="Zhang T."/>
            <person name="Zhou Y."/>
            <person name="He R."/>
            <person name="Meng N."/>
            <person name="Wang Y."/>
            <person name="Liu W."/>
            <person name="Liu Z."/>
            <person name="Liu J."/>
            <person name="Guo Q."/>
            <person name="Huang H."/>
            <person name="Sederoff R.R."/>
            <person name="Wang G."/>
            <person name="Qu G."/>
            <person name="Chen S."/>
        </authorList>
    </citation>
    <scope>NUCLEOTIDE SEQUENCE</scope>
    <source>
        <strain evidence="17">SC-2020</strain>
    </source>
</reference>
<keyword evidence="11" id="KW-0539">Nucleus</keyword>
<keyword evidence="18" id="KW-1185">Reference proteome</keyword>
<dbReference type="Pfam" id="PF00650">
    <property type="entry name" value="CRAL_TRIO"/>
    <property type="match status" value="1"/>
</dbReference>
<dbReference type="InterPro" id="IPR017930">
    <property type="entry name" value="Myb_dom"/>
</dbReference>
<feature type="compositionally biased region" description="Basic and acidic residues" evidence="13">
    <location>
        <begin position="162"/>
        <end position="181"/>
    </location>
</feature>
<comment type="subcellular location">
    <subcellularLocation>
        <location evidence="1">Nucleus</location>
    </subcellularLocation>
</comment>
<dbReference type="CDD" id="cd18131">
    <property type="entry name" value="ASADH_C_bac_euk_like"/>
    <property type="match status" value="1"/>
</dbReference>
<dbReference type="SUPFAM" id="SSF46689">
    <property type="entry name" value="Homeodomain-like"/>
    <property type="match status" value="1"/>
</dbReference>
<dbReference type="EMBL" id="JAQIZT010000010">
    <property type="protein sequence ID" value="KAJ6981932.1"/>
    <property type="molecule type" value="Genomic_DNA"/>
</dbReference>
<dbReference type="SUPFAM" id="SSF52172">
    <property type="entry name" value="CheY-like"/>
    <property type="match status" value="1"/>
</dbReference>
<evidence type="ECO:0000313" key="18">
    <source>
        <dbReference type="Proteomes" id="UP001164929"/>
    </source>
</evidence>
<feature type="domain" description="HTH myb-type" evidence="16">
    <location>
        <begin position="221"/>
        <end position="280"/>
    </location>
</feature>
<feature type="compositionally biased region" description="Acidic residues" evidence="13">
    <location>
        <begin position="208"/>
        <end position="218"/>
    </location>
</feature>
<dbReference type="InterPro" id="IPR036273">
    <property type="entry name" value="CRAL/TRIO_N_dom_sf"/>
</dbReference>
<protein>
    <submittedName>
        <fullName evidence="17">Uncharacterized protein</fullName>
    </submittedName>
</protein>
<comment type="caution">
    <text evidence="17">The sequence shown here is derived from an EMBL/GenBank/DDBJ whole genome shotgun (WGS) entry which is preliminary data.</text>
</comment>
<evidence type="ECO:0000256" key="11">
    <source>
        <dbReference type="ARBA" id="ARBA00023242"/>
    </source>
</evidence>
<dbReference type="GO" id="GO:0051287">
    <property type="term" value="F:NAD binding"/>
    <property type="evidence" value="ECO:0007669"/>
    <property type="project" value="InterPro"/>
</dbReference>
<comment type="similarity">
    <text evidence="2">Belongs to the ARR family. Type-B subfamily.</text>
</comment>
<evidence type="ECO:0000259" key="16">
    <source>
        <dbReference type="PROSITE" id="PS51294"/>
    </source>
</evidence>
<dbReference type="FunFam" id="1.10.10.60:FF:000007">
    <property type="entry name" value="Two-component response regulator"/>
    <property type="match status" value="1"/>
</dbReference>
<dbReference type="InterPro" id="IPR006447">
    <property type="entry name" value="Myb_dom_plants"/>
</dbReference>
<dbReference type="Gene3D" id="3.40.50.2300">
    <property type="match status" value="1"/>
</dbReference>
<dbReference type="SUPFAM" id="SSF51735">
    <property type="entry name" value="NAD(P)-binding Rossmann-fold domains"/>
    <property type="match status" value="1"/>
</dbReference>
<dbReference type="InterPro" id="IPR036865">
    <property type="entry name" value="CRAL-TRIO_dom_sf"/>
</dbReference>
<dbReference type="PANTHER" id="PTHR46278:SF2">
    <property type="entry name" value="ASPARTATE-SEMIALDEHYDE DEHYDROGENASE"/>
    <property type="match status" value="1"/>
</dbReference>
<keyword evidence="5" id="KW-0932">Cytokinin signaling pathway</keyword>
<dbReference type="Gene3D" id="3.30.360.10">
    <property type="entry name" value="Dihydrodipicolinate Reductase, domain 2"/>
    <property type="match status" value="1"/>
</dbReference>
<dbReference type="InterPro" id="IPR001251">
    <property type="entry name" value="CRAL-TRIO_dom"/>
</dbReference>
<feature type="domain" description="CRAL-TRIO" evidence="15">
    <location>
        <begin position="898"/>
        <end position="1059"/>
    </location>
</feature>
<dbReference type="CDD" id="cd00170">
    <property type="entry name" value="SEC14"/>
    <property type="match status" value="1"/>
</dbReference>
<dbReference type="Gene3D" id="1.10.10.60">
    <property type="entry name" value="Homeodomain-like"/>
    <property type="match status" value="1"/>
</dbReference>
<proteinExistence type="inferred from homology"/>
<dbReference type="NCBIfam" id="TIGR01557">
    <property type="entry name" value="myb_SHAQKYF"/>
    <property type="match status" value="1"/>
</dbReference>
<dbReference type="GO" id="GO:0000160">
    <property type="term" value="P:phosphorelay signal transduction system"/>
    <property type="evidence" value="ECO:0007669"/>
    <property type="project" value="UniProtKB-KW"/>
</dbReference>
<dbReference type="GO" id="GO:1901607">
    <property type="term" value="P:alpha-amino acid biosynthetic process"/>
    <property type="evidence" value="ECO:0007669"/>
    <property type="project" value="UniProtKB-ARBA"/>
</dbReference>
<dbReference type="PROSITE" id="PS51294">
    <property type="entry name" value="HTH_MYB"/>
    <property type="match status" value="1"/>
</dbReference>
<keyword evidence="10" id="KW-0804">Transcription</keyword>
<evidence type="ECO:0000313" key="17">
    <source>
        <dbReference type="EMBL" id="KAJ6981932.1"/>
    </source>
</evidence>
<feature type="modified residue" description="4-aspartylphosphate" evidence="12">
    <location>
        <position position="90"/>
    </location>
</feature>
<dbReference type="SMART" id="SM00859">
    <property type="entry name" value="Semialdhyde_dh"/>
    <property type="match status" value="1"/>
</dbReference>
<keyword evidence="7" id="KW-0805">Transcription regulation</keyword>
<dbReference type="PROSITE" id="PS50191">
    <property type="entry name" value="CRAL_TRIO"/>
    <property type="match status" value="1"/>
</dbReference>
<sequence length="1394" mass="153868">MAALQRVASSLSASASSYGSCKGAGADLMFSDQFPAGLRVLVVDDDITCLRLLEKMLCRCLYNVTTCSQATAALKLLRERKGCFDVVLSDVHMPDMDGFKLLELVGLEMDLPVIMMSADGRTSAVMRGIRHGACDYLIKPIREEELKNIWQHVIRKKWNENKEQEHSGSFEDNDLYKRGSDDTENASSVNEGAEGVLKGQKKRNIAKEEDDNELEIDDPSASKKPRVVWSVELHQQFVSAVNQLGIDKAVPKRILELMNVPGLTRENVASHLQKFRLYLKRLSGVAQQGGISNTFCAPLDSNVKVNPLGRFDIQALAASSQIPPQTLAALHAELFGRPTGSLVTTVDQPALLQASMQGPKCIPVEHAVAFGQPLVKCQSNISKHFSRNVISVEDVASGFGAWSSNSVGTVGSSSNLGGMNNQNSNMLMDILQQQPPQQSSLSEPSRSINVQPSCLVVPSQSPATFQAGNSPASVDQNCSYNRSAMIDYNLLSAQSNNSSLNIGQILNGDLKTTGVSGYSGSVSISPLSPCSVDPDNTSQQGRSSTMAIRAVRQLPGLGPNISNFQGSYSAKSSEVLDQRPLRNLGFVAKCTSIPSRLAVDEFESTMSSLDHEKSYMEISGNKVKQEPNVEFMDNARVGIPILQQLTPAPSDPRGAAGLHRIFRNSDGAWAPPTPPAALGLTPSGSEAPFLPRYSSADGCARLKRVVEGCLVMDDTGRRWSCWWSEKWKMKLMLVVEAVTDAAADRLSLMDKTQQEVALTQLRKSVQKLGSSTDKYGDPTLMRFLISRSMDPAKAAKLLVEWQKWRASFVPNGSIPDSEVEDELGPRKAFHQSPVVLQEIFSDLKISFSMEPSFSYFDELAEAICAFTFSLGEHTQHVQMGRSEGTFNSFLFALGAEFVVHLLDKTIASSFKGREIGNEKLIAILDLQHMSYKNIDARGMITAFQLLQVISEYRLLQKLLFRQAQSGGSYYPERLAKCFILSMPWFYVSCWRMISRFLEKGTLEKNQDYIFEAGFSLFPVNDRYLLIVIVNNDEERKCFVKEIGEKVLPEELGGRATLVALEDVTNFNLEKSLLKVPFSFGALAHVEVDLLPRLIFKIPILMHRSEDGPIKNPHDPSRKRPLSRCGWWLGVTGAVGQEFLSVLSDRDFPYRSIKMLASKRSAGKQLTFQDRNGEGIRCGDNSSAFRMEEGIPLVIPEVNPEAMEGIKVGTGKGALIANPNCSTIICLMAATPLHKHAKVIRMEELELQTREYAFNLFSHNAPILSNGYNEEEMKLVKETRKIWNDMNVKVTATCIRVPVMRGHAESVNLQFEKPIDEYTAKDILKSAPGVVVIDDRASNHFPTPLEVSNKDDVAVGRIRRDVSQDGYKGLDIFVCSDQIRKGAALNAIQIAKMLL</sequence>
<gene>
    <name evidence="17" type="ORF">NC653_025127</name>
</gene>
<dbReference type="GO" id="GO:0005634">
    <property type="term" value="C:nucleus"/>
    <property type="evidence" value="ECO:0007669"/>
    <property type="project" value="UniProtKB-SubCell"/>
</dbReference>
<dbReference type="InterPro" id="IPR036291">
    <property type="entry name" value="NAD(P)-bd_dom_sf"/>
</dbReference>
<evidence type="ECO:0000259" key="14">
    <source>
        <dbReference type="PROSITE" id="PS50110"/>
    </source>
</evidence>
<evidence type="ECO:0000256" key="10">
    <source>
        <dbReference type="ARBA" id="ARBA00023163"/>
    </source>
</evidence>
<dbReference type="Pfam" id="PF00249">
    <property type="entry name" value="Myb_DNA-binding"/>
    <property type="match status" value="1"/>
</dbReference>
<evidence type="ECO:0000256" key="13">
    <source>
        <dbReference type="SAM" id="MobiDB-lite"/>
    </source>
</evidence>
<dbReference type="Gene3D" id="3.40.50.720">
    <property type="entry name" value="NAD(P)-binding Rossmann-like Domain"/>
    <property type="match status" value="2"/>
</dbReference>
<dbReference type="PROSITE" id="PS50110">
    <property type="entry name" value="RESPONSE_REGULATORY"/>
    <property type="match status" value="1"/>
</dbReference>
<evidence type="ECO:0000256" key="1">
    <source>
        <dbReference type="ARBA" id="ARBA00004123"/>
    </source>
</evidence>
<keyword evidence="8" id="KW-0238">DNA-binding</keyword>
<name>A0AAD6MCX1_9ROSI</name>
<dbReference type="GO" id="GO:0046983">
    <property type="term" value="F:protein dimerization activity"/>
    <property type="evidence" value="ECO:0007669"/>
    <property type="project" value="InterPro"/>
</dbReference>
<dbReference type="SUPFAM" id="SSF46938">
    <property type="entry name" value="CRAL/TRIO N-terminal domain"/>
    <property type="match status" value="1"/>
</dbReference>
<feature type="domain" description="Response regulatory" evidence="14">
    <location>
        <begin position="39"/>
        <end position="154"/>
    </location>
</feature>
<dbReference type="PANTHER" id="PTHR46278">
    <property type="entry name" value="DEHYDROGENASE, PUTATIVE-RELATED"/>
    <property type="match status" value="1"/>
</dbReference>
<dbReference type="Gene3D" id="1.10.8.20">
    <property type="entry name" value="N-terminal domain of phosphatidylinositol transfer protein sec14p"/>
    <property type="match status" value="1"/>
</dbReference>
<evidence type="ECO:0000259" key="15">
    <source>
        <dbReference type="PROSITE" id="PS50191"/>
    </source>
</evidence>
<dbReference type="Pfam" id="PF00072">
    <property type="entry name" value="Response_reg"/>
    <property type="match status" value="1"/>
</dbReference>
<dbReference type="InterPro" id="IPR011006">
    <property type="entry name" value="CheY-like_superfamily"/>
</dbReference>
<dbReference type="SUPFAM" id="SSF55347">
    <property type="entry name" value="Glyceraldehyde-3-phosphate dehydrogenase-like, C-terminal domain"/>
    <property type="match status" value="1"/>
</dbReference>
<evidence type="ECO:0000256" key="6">
    <source>
        <dbReference type="ARBA" id="ARBA00023012"/>
    </source>
</evidence>
<feature type="region of interest" description="Disordered" evidence="13">
    <location>
        <begin position="162"/>
        <end position="219"/>
    </location>
</feature>
<evidence type="ECO:0000256" key="9">
    <source>
        <dbReference type="ARBA" id="ARBA00023159"/>
    </source>
</evidence>
<keyword evidence="4 12" id="KW-0597">Phosphoprotein</keyword>
<evidence type="ECO:0000256" key="12">
    <source>
        <dbReference type="PROSITE-ProRule" id="PRU00169"/>
    </source>
</evidence>
<dbReference type="InterPro" id="IPR001005">
    <property type="entry name" value="SANT/Myb"/>
</dbReference>
<dbReference type="Gene3D" id="3.40.525.10">
    <property type="entry name" value="CRAL-TRIO lipid binding domain"/>
    <property type="match status" value="1"/>
</dbReference>
<dbReference type="GO" id="GO:0009736">
    <property type="term" value="P:cytokinin-activated signaling pathway"/>
    <property type="evidence" value="ECO:0007669"/>
    <property type="project" value="UniProtKB-KW"/>
</dbReference>
<dbReference type="SMART" id="SM00448">
    <property type="entry name" value="REC"/>
    <property type="match status" value="1"/>
</dbReference>
<dbReference type="InterPro" id="IPR012280">
    <property type="entry name" value="Semialdhyde_DH_dimer_dom"/>
</dbReference>
<dbReference type="GO" id="GO:0003677">
    <property type="term" value="F:DNA binding"/>
    <property type="evidence" value="ECO:0007669"/>
    <property type="project" value="UniProtKB-KW"/>
</dbReference>
<dbReference type="FunFam" id="3.40.50.2300:FF:000408">
    <property type="entry name" value="Two-component response regulator"/>
    <property type="match status" value="1"/>
</dbReference>
<keyword evidence="6" id="KW-0902">Two-component regulatory system</keyword>
<dbReference type="Proteomes" id="UP001164929">
    <property type="component" value="Chromosome 10"/>
</dbReference>
<evidence type="ECO:0000256" key="7">
    <source>
        <dbReference type="ARBA" id="ARBA00023015"/>
    </source>
</evidence>
<dbReference type="GO" id="GO:0016620">
    <property type="term" value="F:oxidoreductase activity, acting on the aldehyde or oxo group of donors, NAD or NADP as acceptor"/>
    <property type="evidence" value="ECO:0007669"/>
    <property type="project" value="InterPro"/>
</dbReference>
<keyword evidence="9" id="KW-0010">Activator</keyword>
<dbReference type="InterPro" id="IPR009057">
    <property type="entry name" value="Homeodomain-like_sf"/>
</dbReference>
<evidence type="ECO:0000256" key="8">
    <source>
        <dbReference type="ARBA" id="ARBA00023125"/>
    </source>
</evidence>
<dbReference type="CDD" id="cd17584">
    <property type="entry name" value="REC_typeB_ARR-like"/>
    <property type="match status" value="1"/>
</dbReference>
<dbReference type="Pfam" id="PF01118">
    <property type="entry name" value="Semialdhyde_dh"/>
    <property type="match status" value="1"/>
</dbReference>
<evidence type="ECO:0000256" key="4">
    <source>
        <dbReference type="ARBA" id="ARBA00022553"/>
    </source>
</evidence>
<evidence type="ECO:0000256" key="3">
    <source>
        <dbReference type="ARBA" id="ARBA00010584"/>
    </source>
</evidence>
<dbReference type="SUPFAM" id="SSF52087">
    <property type="entry name" value="CRAL/TRIO domain"/>
    <property type="match status" value="1"/>
</dbReference>